<reference evidence="11 12" key="1">
    <citation type="submission" date="2020-03" db="EMBL/GenBank/DDBJ databases">
        <title>Genome mining reveals the biosynthetic pathways of PHA and ectoines of the halophilic strain Salinivibrio costicola M318 isolated from fermented shrimp paste.</title>
        <authorList>
            <person name="Doan T.V."/>
            <person name="Tran L.T."/>
            <person name="Trieu T.A."/>
            <person name="Nguyen Q.V."/>
            <person name="Quach T.N."/>
            <person name="Phi T.Q."/>
            <person name="Kumar S."/>
        </authorList>
    </citation>
    <scope>NUCLEOTIDE SEQUENCE [LARGE SCALE GENOMIC DNA]</scope>
    <source>
        <strain evidence="11 12">M318</strain>
    </source>
</reference>
<protein>
    <submittedName>
        <fullName evidence="11">Methyl-accepting chemotaxis protein</fullName>
    </submittedName>
</protein>
<keyword evidence="7" id="KW-0812">Transmembrane</keyword>
<keyword evidence="3 5" id="KW-0807">Transducer</keyword>
<dbReference type="Gene3D" id="1.10.287.950">
    <property type="entry name" value="Methyl-accepting chemotaxis protein"/>
    <property type="match status" value="1"/>
</dbReference>
<feature type="region of interest" description="Disordered" evidence="6">
    <location>
        <begin position="233"/>
        <end position="254"/>
    </location>
</feature>
<evidence type="ECO:0000256" key="4">
    <source>
        <dbReference type="ARBA" id="ARBA00029447"/>
    </source>
</evidence>
<dbReference type="SMART" id="SM00283">
    <property type="entry name" value="MA"/>
    <property type="match status" value="1"/>
</dbReference>
<feature type="transmembrane region" description="Helical" evidence="7">
    <location>
        <begin position="109"/>
        <end position="135"/>
    </location>
</feature>
<dbReference type="PANTHER" id="PTHR32089">
    <property type="entry name" value="METHYL-ACCEPTING CHEMOTAXIS PROTEIN MCPB"/>
    <property type="match status" value="1"/>
</dbReference>
<evidence type="ECO:0000256" key="3">
    <source>
        <dbReference type="ARBA" id="ARBA00023224"/>
    </source>
</evidence>
<dbReference type="InterPro" id="IPR004089">
    <property type="entry name" value="MCPsignal_dom"/>
</dbReference>
<keyword evidence="7" id="KW-0472">Membrane</keyword>
<feature type="domain" description="Methyl-accepting transducer" evidence="8">
    <location>
        <begin position="186"/>
        <end position="422"/>
    </location>
</feature>
<dbReference type="PROSITE" id="PS50885">
    <property type="entry name" value="HAMP"/>
    <property type="match status" value="1"/>
</dbReference>
<evidence type="ECO:0000259" key="9">
    <source>
        <dbReference type="PROSITE" id="PS50192"/>
    </source>
</evidence>
<feature type="domain" description="T-SNARE coiled-coil homology" evidence="9">
    <location>
        <begin position="373"/>
        <end position="435"/>
    </location>
</feature>
<gene>
    <name evidence="11" type="ORF">HBA18_06010</name>
</gene>
<comment type="subcellular location">
    <subcellularLocation>
        <location evidence="1">Cell inner membrane</location>
        <topology evidence="1">Multi-pass membrane protein</topology>
    </subcellularLocation>
</comment>
<dbReference type="PROSITE" id="PS50192">
    <property type="entry name" value="T_SNARE"/>
    <property type="match status" value="1"/>
</dbReference>
<evidence type="ECO:0000256" key="5">
    <source>
        <dbReference type="PROSITE-ProRule" id="PRU00284"/>
    </source>
</evidence>
<dbReference type="CDD" id="cd11386">
    <property type="entry name" value="MCP_signal"/>
    <property type="match status" value="1"/>
</dbReference>
<feature type="region of interest" description="Disordered" evidence="6">
    <location>
        <begin position="192"/>
        <end position="212"/>
    </location>
</feature>
<keyword evidence="2" id="KW-0997">Cell inner membrane</keyword>
<evidence type="ECO:0000259" key="8">
    <source>
        <dbReference type="PROSITE" id="PS50111"/>
    </source>
</evidence>
<evidence type="ECO:0000256" key="6">
    <source>
        <dbReference type="SAM" id="MobiDB-lite"/>
    </source>
</evidence>
<accession>A0ABX6K6I1</accession>
<evidence type="ECO:0000256" key="7">
    <source>
        <dbReference type="SAM" id="Phobius"/>
    </source>
</evidence>
<dbReference type="SUPFAM" id="SSF58104">
    <property type="entry name" value="Methyl-accepting chemotaxis protein (MCP) signaling domain"/>
    <property type="match status" value="1"/>
</dbReference>
<dbReference type="RefSeq" id="WP_077456957.1">
    <property type="nucleotide sequence ID" value="NZ_CP050266.1"/>
</dbReference>
<dbReference type="PROSITE" id="PS50111">
    <property type="entry name" value="CHEMOTAXIS_TRANSDUC_2"/>
    <property type="match status" value="1"/>
</dbReference>
<proteinExistence type="inferred from homology"/>
<evidence type="ECO:0000256" key="2">
    <source>
        <dbReference type="ARBA" id="ARBA00022519"/>
    </source>
</evidence>
<feature type="domain" description="HAMP" evidence="10">
    <location>
        <begin position="128"/>
        <end position="181"/>
    </location>
</feature>
<keyword evidence="2" id="KW-1003">Cell membrane</keyword>
<dbReference type="PANTHER" id="PTHR32089:SF65">
    <property type="entry name" value="CHEMOTAXIS SIGNAL TRANSDUCTION SYSTEM METHYL ACCEPTING SENSORY TRANSDUCER"/>
    <property type="match status" value="1"/>
</dbReference>
<dbReference type="Proteomes" id="UP000501408">
    <property type="component" value="Chromosome 1"/>
</dbReference>
<dbReference type="Pfam" id="PF00015">
    <property type="entry name" value="MCPsignal"/>
    <property type="match status" value="1"/>
</dbReference>
<comment type="similarity">
    <text evidence="4">Belongs to the methyl-accepting chemotaxis (MCP) protein family.</text>
</comment>
<evidence type="ECO:0000259" key="10">
    <source>
        <dbReference type="PROSITE" id="PS50885"/>
    </source>
</evidence>
<keyword evidence="7" id="KW-1133">Transmembrane helix</keyword>
<evidence type="ECO:0000313" key="11">
    <source>
        <dbReference type="EMBL" id="QIR05963.1"/>
    </source>
</evidence>
<name>A0ABX6K6I1_SALCS</name>
<dbReference type="InterPro" id="IPR003660">
    <property type="entry name" value="HAMP_dom"/>
</dbReference>
<organism evidence="11 12">
    <name type="scientific">Salinivibrio costicola</name>
    <name type="common">Vibrio costicola</name>
    <dbReference type="NCBI Taxonomy" id="51367"/>
    <lineage>
        <taxon>Bacteria</taxon>
        <taxon>Pseudomonadati</taxon>
        <taxon>Pseudomonadota</taxon>
        <taxon>Gammaproteobacteria</taxon>
        <taxon>Vibrionales</taxon>
        <taxon>Vibrionaceae</taxon>
        <taxon>Salinivibrio</taxon>
    </lineage>
</organism>
<feature type="transmembrane region" description="Helical" evidence="7">
    <location>
        <begin position="21"/>
        <end position="40"/>
    </location>
</feature>
<keyword evidence="12" id="KW-1185">Reference proteome</keyword>
<evidence type="ECO:0000256" key="1">
    <source>
        <dbReference type="ARBA" id="ARBA00004429"/>
    </source>
</evidence>
<sequence length="458" mass="50067">MKEVAFRWIDKYLIHLRLQEKFYLIFFLPLLAMIVIALTLDAASDTRVATNMQAEGQAIQALVTKYDLPAQEVRTVLQNQQSGFTLTPSGQLDYQPDGTLFTYLGTLDWSLLLGMVVVIALLTYYIMTFIGGAMYTMNQALLKLADGELSYRMNFFPVRDEFSQIAITIDKVLEREQNMVKAIQQSAEMMDSLSSSLQQRSDESESLGESQRQYLDSLASATEEMAGSIREVASHATDTSTQTQEATEAAQQGRQQVQQTMTAINALASEIAQAADKVTELNQNAEQIGSVVTTINAISEQTNLLALNAAIEAARAGEQGRGFAVVADEVRTLASRTQESTVDIQTMIESLQTHTTELRRVMEGTVENASASEAAVQEIDAEISQIAARSSTISDRSTEIAAAAEQQGNVASTISQDVEQVRSQSTQVAQMLRDSATEVSELGTQAQQLKTLVAGLRT</sequence>
<evidence type="ECO:0000313" key="12">
    <source>
        <dbReference type="Proteomes" id="UP000501408"/>
    </source>
</evidence>
<feature type="compositionally biased region" description="Low complexity" evidence="6">
    <location>
        <begin position="236"/>
        <end position="254"/>
    </location>
</feature>
<dbReference type="InterPro" id="IPR000727">
    <property type="entry name" value="T_SNARE_dom"/>
</dbReference>
<dbReference type="EMBL" id="CP050266">
    <property type="protein sequence ID" value="QIR05963.1"/>
    <property type="molecule type" value="Genomic_DNA"/>
</dbReference>